<organism evidence="1">
    <name type="scientific">Siphoviridae sp. ctL1i33</name>
    <dbReference type="NCBI Taxonomy" id="2825450"/>
    <lineage>
        <taxon>Viruses</taxon>
        <taxon>Duplodnaviria</taxon>
        <taxon>Heunggongvirae</taxon>
        <taxon>Uroviricota</taxon>
        <taxon>Caudoviricetes</taxon>
    </lineage>
</organism>
<reference evidence="1" key="1">
    <citation type="journal article" date="2021" name="Proc. Natl. Acad. Sci. U.S.A.">
        <title>A Catalog of Tens of Thousands of Viruses from Human Metagenomes Reveals Hidden Associations with Chronic Diseases.</title>
        <authorList>
            <person name="Tisza M.J."/>
            <person name="Buck C.B."/>
        </authorList>
    </citation>
    <scope>NUCLEOTIDE SEQUENCE</scope>
    <source>
        <strain evidence="1">CtL1i33</strain>
    </source>
</reference>
<protein>
    <submittedName>
        <fullName evidence="1">Uncharacterized protein</fullName>
    </submittedName>
</protein>
<evidence type="ECO:0000313" key="1">
    <source>
        <dbReference type="EMBL" id="DAE10010.1"/>
    </source>
</evidence>
<name>A0A8S5PT09_9CAUD</name>
<accession>A0A8S5PT09</accession>
<proteinExistence type="predicted"/>
<dbReference type="EMBL" id="BK015501">
    <property type="protein sequence ID" value="DAE10010.1"/>
    <property type="molecule type" value="Genomic_DNA"/>
</dbReference>
<sequence length="188" mass="22049">MIIQLLAAAFVQLDFQIQSNMWYNVDFNKWAVQLLPPILRSKVLVVLLKIMLIPLVQLHAQFMRYRATIAGRLVTASIQDIERILNATFFLKDRQIYIEDIKSDEKTILYFSHEGQSGMLVNPLLTMWYPGEVPDKPNFIIYIPNFLCTSLNKAEDKYKGQFLTTIINLIEYYKPAGRRYAIRLYDYD</sequence>